<dbReference type="EMBL" id="FNZR01000003">
    <property type="protein sequence ID" value="SEL02446.1"/>
    <property type="molecule type" value="Genomic_DNA"/>
</dbReference>
<evidence type="ECO:0000313" key="5">
    <source>
        <dbReference type="EMBL" id="SEL02446.1"/>
    </source>
</evidence>
<keyword evidence="2 5" id="KW-0238">DNA-binding</keyword>
<dbReference type="InterPro" id="IPR054015">
    <property type="entry name" value="ExsA-like_N"/>
</dbReference>
<dbReference type="Proteomes" id="UP000198916">
    <property type="component" value="Unassembled WGS sequence"/>
</dbReference>
<dbReference type="OrthoDB" id="4480133at2"/>
<keyword evidence="3" id="KW-0804">Transcription</keyword>
<evidence type="ECO:0000313" key="6">
    <source>
        <dbReference type="Proteomes" id="UP000198916"/>
    </source>
</evidence>
<proteinExistence type="predicted"/>
<dbReference type="PROSITE" id="PS01124">
    <property type="entry name" value="HTH_ARAC_FAMILY_2"/>
    <property type="match status" value="1"/>
</dbReference>
<feature type="domain" description="HTH araC/xylS-type" evidence="4">
    <location>
        <begin position="189"/>
        <end position="287"/>
    </location>
</feature>
<dbReference type="SMART" id="SM00342">
    <property type="entry name" value="HTH_ARAC"/>
    <property type="match status" value="1"/>
</dbReference>
<evidence type="ECO:0000256" key="3">
    <source>
        <dbReference type="ARBA" id="ARBA00023163"/>
    </source>
</evidence>
<gene>
    <name evidence="5" type="ORF">SAMN05421740_103269</name>
</gene>
<reference evidence="6" key="1">
    <citation type="submission" date="2016-10" db="EMBL/GenBank/DDBJ databases">
        <authorList>
            <person name="Varghese N."/>
            <person name="Submissions S."/>
        </authorList>
    </citation>
    <scope>NUCLEOTIDE SEQUENCE [LARGE SCALE GENOMIC DNA]</scope>
    <source>
        <strain evidence="6">Jip14</strain>
    </source>
</reference>
<accession>A0A1H7LU08</accession>
<dbReference type="Pfam" id="PF22200">
    <property type="entry name" value="ExsA_N"/>
    <property type="match status" value="1"/>
</dbReference>
<evidence type="ECO:0000259" key="4">
    <source>
        <dbReference type="PROSITE" id="PS01124"/>
    </source>
</evidence>
<dbReference type="InterPro" id="IPR018060">
    <property type="entry name" value="HTH_AraC"/>
</dbReference>
<organism evidence="5 6">
    <name type="scientific">Parapedobacter koreensis</name>
    <dbReference type="NCBI Taxonomy" id="332977"/>
    <lineage>
        <taxon>Bacteria</taxon>
        <taxon>Pseudomonadati</taxon>
        <taxon>Bacteroidota</taxon>
        <taxon>Sphingobacteriia</taxon>
        <taxon>Sphingobacteriales</taxon>
        <taxon>Sphingobacteriaceae</taxon>
        <taxon>Parapedobacter</taxon>
    </lineage>
</organism>
<dbReference type="AlphaFoldDB" id="A0A1H7LU08"/>
<dbReference type="PANTHER" id="PTHR43280">
    <property type="entry name" value="ARAC-FAMILY TRANSCRIPTIONAL REGULATOR"/>
    <property type="match status" value="1"/>
</dbReference>
<protein>
    <submittedName>
        <fullName evidence="5">AraC-type DNA-binding protein</fullName>
    </submittedName>
</protein>
<sequence length="288" mass="33995">MKVVKIPGDLPKAPHYESILELQDVSIVESCTQAHTTKKILFLQDHLLLFVLEGIFRIKLGGEFLEVNKNEMILLPKYRSIEAWKYGNPDKNYAYESMMFFIKDEFLLEFLKQEDVRIFKSREPAPIFVRPFKERLLKYLESLKPYFRDKEEINVNLYRLKMMELLYDLSQTDKSLLLQLIQLKARHQTAIPRVMEENYLNPISLSELAYLSGRSLSSFRRDFEHIYQMSPGKWIQEKRLNKAKELLSATEMTVADVCYTVGYENISHFSRLFKGYWGYNPSESRAST</sequence>
<dbReference type="GO" id="GO:0003700">
    <property type="term" value="F:DNA-binding transcription factor activity"/>
    <property type="evidence" value="ECO:0007669"/>
    <property type="project" value="InterPro"/>
</dbReference>
<dbReference type="Gene3D" id="1.10.10.60">
    <property type="entry name" value="Homeodomain-like"/>
    <property type="match status" value="2"/>
</dbReference>
<keyword evidence="6" id="KW-1185">Reference proteome</keyword>
<evidence type="ECO:0000256" key="1">
    <source>
        <dbReference type="ARBA" id="ARBA00023015"/>
    </source>
</evidence>
<dbReference type="RefSeq" id="WP_090604761.1">
    <property type="nucleotide sequence ID" value="NZ_FNZR01000003.1"/>
</dbReference>
<dbReference type="PRINTS" id="PR00032">
    <property type="entry name" value="HTHARAC"/>
</dbReference>
<dbReference type="InterPro" id="IPR009057">
    <property type="entry name" value="Homeodomain-like_sf"/>
</dbReference>
<name>A0A1H7LU08_9SPHI</name>
<evidence type="ECO:0000256" key="2">
    <source>
        <dbReference type="ARBA" id="ARBA00023125"/>
    </source>
</evidence>
<dbReference type="Pfam" id="PF12833">
    <property type="entry name" value="HTH_18"/>
    <property type="match status" value="1"/>
</dbReference>
<dbReference type="GO" id="GO:0043565">
    <property type="term" value="F:sequence-specific DNA binding"/>
    <property type="evidence" value="ECO:0007669"/>
    <property type="project" value="InterPro"/>
</dbReference>
<keyword evidence="1" id="KW-0805">Transcription regulation</keyword>
<dbReference type="SUPFAM" id="SSF46689">
    <property type="entry name" value="Homeodomain-like"/>
    <property type="match status" value="2"/>
</dbReference>
<dbReference type="STRING" id="332977.SAMN05421740_103269"/>
<dbReference type="PANTHER" id="PTHR43280:SF2">
    <property type="entry name" value="HTH-TYPE TRANSCRIPTIONAL REGULATOR EXSA"/>
    <property type="match status" value="1"/>
</dbReference>
<dbReference type="InterPro" id="IPR020449">
    <property type="entry name" value="Tscrpt_reg_AraC-type_HTH"/>
</dbReference>